<feature type="binding site" evidence="9">
    <location>
        <begin position="38"/>
        <end position="42"/>
    </location>
    <ligand>
        <name>substrate</name>
    </ligand>
</feature>
<keyword evidence="2 9" id="KW-0479">Metal-binding</keyword>
<dbReference type="PRINTS" id="PR00990">
    <property type="entry name" value="RIBOKINASE"/>
</dbReference>
<proteinExistence type="inferred from homology"/>
<keyword evidence="8 9" id="KW-0119">Carbohydrate metabolism</keyword>
<feature type="binding site" evidence="9">
    <location>
        <position position="282"/>
    </location>
    <ligand>
        <name>K(+)</name>
        <dbReference type="ChEBI" id="CHEBI:29103"/>
    </ligand>
</feature>
<evidence type="ECO:0000256" key="6">
    <source>
        <dbReference type="ARBA" id="ARBA00022842"/>
    </source>
</evidence>
<feature type="binding site" evidence="9">
    <location>
        <position position="136"/>
    </location>
    <ligand>
        <name>substrate</name>
    </ligand>
</feature>
<keyword evidence="1 9" id="KW-0808">Transferase</keyword>
<feature type="binding site" evidence="9">
    <location>
        <position position="179"/>
    </location>
    <ligand>
        <name>ATP</name>
        <dbReference type="ChEBI" id="CHEBI:30616"/>
    </ligand>
</feature>
<dbReference type="EC" id="2.7.1.15" evidence="9"/>
<evidence type="ECO:0000256" key="2">
    <source>
        <dbReference type="ARBA" id="ARBA00022723"/>
    </source>
</evidence>
<dbReference type="InterPro" id="IPR029056">
    <property type="entry name" value="Ribokinase-like"/>
</dbReference>
<dbReference type="GO" id="GO:0004747">
    <property type="term" value="F:ribokinase activity"/>
    <property type="evidence" value="ECO:0007669"/>
    <property type="project" value="UniProtKB-UniRule"/>
</dbReference>
<comment type="activity regulation">
    <text evidence="9">Activated by a monovalent cation that binds near, but not in, the active site. The most likely occupant of the site in vivo is potassium. Ion binding induces a conformational change that may alter substrate affinity.</text>
</comment>
<dbReference type="AlphaFoldDB" id="A0A9D1Y9U9"/>
<evidence type="ECO:0000313" key="11">
    <source>
        <dbReference type="EMBL" id="HIY22150.1"/>
    </source>
</evidence>
<dbReference type="Gene3D" id="3.40.1190.20">
    <property type="match status" value="1"/>
</dbReference>
<comment type="cofactor">
    <cofactor evidence="9">
        <name>Mg(2+)</name>
        <dbReference type="ChEBI" id="CHEBI:18420"/>
    </cofactor>
    <text evidence="9">Requires a divalent cation, most likely magnesium in vivo, as an electrophilic catalyst to aid phosphoryl group transfer. It is the chelate of the metal and the nucleotide that is the actual substrate.</text>
</comment>
<feature type="binding site" evidence="9">
    <location>
        <position position="237"/>
    </location>
    <ligand>
        <name>K(+)</name>
        <dbReference type="ChEBI" id="CHEBI:29103"/>
    </ligand>
</feature>
<dbReference type="SUPFAM" id="SSF53613">
    <property type="entry name" value="Ribokinase-like"/>
    <property type="match status" value="1"/>
</dbReference>
<dbReference type="GO" id="GO:0019303">
    <property type="term" value="P:D-ribose catabolic process"/>
    <property type="evidence" value="ECO:0007669"/>
    <property type="project" value="UniProtKB-UniRule"/>
</dbReference>
<comment type="caution">
    <text evidence="11">The sequence shown here is derived from an EMBL/GenBank/DDBJ whole genome shotgun (WGS) entry which is preliminary data.</text>
</comment>
<sequence>MKILNIGSMNLDYVYQVDHITQPGETQAASRLTRFLGGKGMNQSVALALAGAEVYHGGMIGPDGQAFLEVCETYGIHSQFIRSVSQPTGHTIIQINAKGQNSILLYGGANQMLSQDYVDEVLSHFGAGDLLVLQNEGNLLPYLVEQGYQRGLTIALNPSPFHENLQEVDWHKLHILLLNEVEGGQLTGLDQPSEMLDALVGRFPEAQVVLTLGREGARYAHGSQRLTQPAFPVQAVDTTAAGDTFTGYFLAGLAQNLPLPQVLRQSAMAAALAVTRPGAVPSIPRREDVLRRLTEWEHTTL</sequence>
<protein>
    <recommendedName>
        <fullName evidence="9">Ribokinase</fullName>
        <shortName evidence="9">RK</shortName>
        <ecNumber evidence="9">2.7.1.15</ecNumber>
    </recommendedName>
</protein>
<keyword evidence="4 9" id="KW-0418">Kinase</keyword>
<feature type="binding site" evidence="9">
    <location>
        <begin position="242"/>
        <end position="243"/>
    </location>
    <ligand>
        <name>ATP</name>
        <dbReference type="ChEBI" id="CHEBI:30616"/>
    </ligand>
</feature>
<organism evidence="11 12">
    <name type="scientific">Candidatus Flavonifractor merdigallinarum</name>
    <dbReference type="NCBI Taxonomy" id="2838589"/>
    <lineage>
        <taxon>Bacteria</taxon>
        <taxon>Bacillati</taxon>
        <taxon>Bacillota</taxon>
        <taxon>Clostridia</taxon>
        <taxon>Eubacteriales</taxon>
        <taxon>Oscillospiraceae</taxon>
        <taxon>Flavonifractor</taxon>
    </lineage>
</organism>
<comment type="caution">
    <text evidence="9">Lacks conserved residue(s) required for the propagation of feature annotation.</text>
</comment>
<comment type="similarity">
    <text evidence="9">Belongs to the carbohydrate kinase PfkB family. Ribokinase subfamily.</text>
</comment>
<keyword evidence="7 9" id="KW-0630">Potassium</keyword>
<comment type="function">
    <text evidence="9">Catalyzes the phosphorylation of ribose at O-5 in a reaction requiring ATP and magnesium. The resulting D-ribose-5-phosphate can then be used either for sythesis of nucleotides, histidine, and tryptophan, or as a component of the pentose phosphate pathway.</text>
</comment>
<gene>
    <name evidence="9" type="primary">rbsK</name>
    <name evidence="11" type="ORF">H9841_09675</name>
</gene>
<dbReference type="HAMAP" id="MF_01987">
    <property type="entry name" value="Ribokinase"/>
    <property type="match status" value="1"/>
</dbReference>
<keyword evidence="5 9" id="KW-0067">ATP-binding</keyword>
<feature type="binding site" evidence="9">
    <location>
        <begin position="10"/>
        <end position="12"/>
    </location>
    <ligand>
        <name>substrate</name>
    </ligand>
</feature>
<feature type="binding site" evidence="9">
    <location>
        <position position="243"/>
    </location>
    <ligand>
        <name>substrate</name>
    </ligand>
</feature>
<reference evidence="11" key="1">
    <citation type="journal article" date="2021" name="PeerJ">
        <title>Extensive microbial diversity within the chicken gut microbiome revealed by metagenomics and culture.</title>
        <authorList>
            <person name="Gilroy R."/>
            <person name="Ravi A."/>
            <person name="Getino M."/>
            <person name="Pursley I."/>
            <person name="Horton D.L."/>
            <person name="Alikhan N.F."/>
            <person name="Baker D."/>
            <person name="Gharbi K."/>
            <person name="Hall N."/>
            <person name="Watson M."/>
            <person name="Adriaenssens E.M."/>
            <person name="Foster-Nyarko E."/>
            <person name="Jarju S."/>
            <person name="Secka A."/>
            <person name="Antonio M."/>
            <person name="Oren A."/>
            <person name="Chaudhuri R.R."/>
            <person name="La Ragione R."/>
            <person name="Hildebrand F."/>
            <person name="Pallen M.J."/>
        </authorList>
    </citation>
    <scope>NUCLEOTIDE SEQUENCE</scope>
    <source>
        <strain evidence="11">ChiBcec16_6824</strain>
    </source>
</reference>
<dbReference type="PANTHER" id="PTHR10584">
    <property type="entry name" value="SUGAR KINASE"/>
    <property type="match status" value="1"/>
</dbReference>
<evidence type="ECO:0000256" key="4">
    <source>
        <dbReference type="ARBA" id="ARBA00022777"/>
    </source>
</evidence>
<dbReference type="EMBL" id="DXDX01000176">
    <property type="protein sequence ID" value="HIY22150.1"/>
    <property type="molecule type" value="Genomic_DNA"/>
</dbReference>
<dbReference type="Proteomes" id="UP000823868">
    <property type="component" value="Unassembled WGS sequence"/>
</dbReference>
<feature type="binding site" evidence="9">
    <location>
        <position position="276"/>
    </location>
    <ligand>
        <name>K(+)</name>
        <dbReference type="ChEBI" id="CHEBI:29103"/>
    </ligand>
</feature>
<feature type="binding site" evidence="9">
    <location>
        <position position="278"/>
    </location>
    <ligand>
        <name>K(+)</name>
        <dbReference type="ChEBI" id="CHEBI:29103"/>
    </ligand>
</feature>
<dbReference type="InterPro" id="IPR002139">
    <property type="entry name" value="Ribo/fructo_kinase"/>
</dbReference>
<feature type="binding site" evidence="9">
    <location>
        <position position="239"/>
    </location>
    <ligand>
        <name>K(+)</name>
        <dbReference type="ChEBI" id="CHEBI:29103"/>
    </ligand>
</feature>
<feature type="binding site" evidence="9">
    <location>
        <begin position="211"/>
        <end position="216"/>
    </location>
    <ligand>
        <name>ATP</name>
        <dbReference type="ChEBI" id="CHEBI:30616"/>
    </ligand>
</feature>
<evidence type="ECO:0000256" key="8">
    <source>
        <dbReference type="ARBA" id="ARBA00023277"/>
    </source>
</evidence>
<evidence type="ECO:0000256" key="5">
    <source>
        <dbReference type="ARBA" id="ARBA00022840"/>
    </source>
</evidence>
<name>A0A9D1Y9U9_9FIRM</name>
<dbReference type="InterPro" id="IPR011611">
    <property type="entry name" value="PfkB_dom"/>
</dbReference>
<keyword evidence="3 9" id="KW-0547">Nucleotide-binding</keyword>
<keyword evidence="6 9" id="KW-0460">Magnesium</keyword>
<comment type="pathway">
    <text evidence="9">Carbohydrate metabolism; D-ribose degradation; D-ribose 5-phosphate from beta-D-ribopyranose: step 2/2.</text>
</comment>
<evidence type="ECO:0000256" key="7">
    <source>
        <dbReference type="ARBA" id="ARBA00022958"/>
    </source>
</evidence>
<feature type="domain" description="Carbohydrate kinase PfkB" evidence="10">
    <location>
        <begin position="3"/>
        <end position="284"/>
    </location>
</feature>
<dbReference type="GO" id="GO:0046872">
    <property type="term" value="F:metal ion binding"/>
    <property type="evidence" value="ECO:0007669"/>
    <property type="project" value="UniProtKB-KW"/>
</dbReference>
<comment type="subcellular location">
    <subcellularLocation>
        <location evidence="9">Cytoplasm</location>
    </subcellularLocation>
</comment>
<evidence type="ECO:0000256" key="3">
    <source>
        <dbReference type="ARBA" id="ARBA00022741"/>
    </source>
</evidence>
<reference evidence="11" key="2">
    <citation type="submission" date="2021-04" db="EMBL/GenBank/DDBJ databases">
        <authorList>
            <person name="Gilroy R."/>
        </authorList>
    </citation>
    <scope>NUCLEOTIDE SEQUENCE</scope>
    <source>
        <strain evidence="11">ChiBcec16_6824</strain>
    </source>
</reference>
<comment type="subunit">
    <text evidence="9">Homodimer.</text>
</comment>
<dbReference type="CDD" id="cd01174">
    <property type="entry name" value="ribokinase"/>
    <property type="match status" value="1"/>
</dbReference>
<dbReference type="Pfam" id="PF00294">
    <property type="entry name" value="PfkB"/>
    <property type="match status" value="1"/>
</dbReference>
<evidence type="ECO:0000313" key="12">
    <source>
        <dbReference type="Proteomes" id="UP000823868"/>
    </source>
</evidence>
<accession>A0A9D1Y9U9</accession>
<dbReference type="GO" id="GO:0005524">
    <property type="term" value="F:ATP binding"/>
    <property type="evidence" value="ECO:0007669"/>
    <property type="project" value="UniProtKB-UniRule"/>
</dbReference>
<keyword evidence="9" id="KW-0963">Cytoplasm</keyword>
<comment type="catalytic activity">
    <reaction evidence="9">
        <text>D-ribose + ATP = D-ribose 5-phosphate + ADP + H(+)</text>
        <dbReference type="Rhea" id="RHEA:13697"/>
        <dbReference type="ChEBI" id="CHEBI:15378"/>
        <dbReference type="ChEBI" id="CHEBI:30616"/>
        <dbReference type="ChEBI" id="CHEBI:47013"/>
        <dbReference type="ChEBI" id="CHEBI:78346"/>
        <dbReference type="ChEBI" id="CHEBI:456216"/>
        <dbReference type="EC" id="2.7.1.15"/>
    </reaction>
</comment>
<feature type="binding site" evidence="9">
    <location>
        <position position="273"/>
    </location>
    <ligand>
        <name>K(+)</name>
        <dbReference type="ChEBI" id="CHEBI:29103"/>
    </ligand>
</feature>
<dbReference type="GO" id="GO:0005737">
    <property type="term" value="C:cytoplasm"/>
    <property type="evidence" value="ECO:0007669"/>
    <property type="project" value="UniProtKB-SubCell"/>
</dbReference>
<evidence type="ECO:0000256" key="1">
    <source>
        <dbReference type="ARBA" id="ARBA00022679"/>
    </source>
</evidence>
<feature type="active site" description="Proton acceptor" evidence="9">
    <location>
        <position position="243"/>
    </location>
</feature>
<dbReference type="InterPro" id="IPR011877">
    <property type="entry name" value="Ribokinase"/>
</dbReference>
<evidence type="ECO:0000259" key="10">
    <source>
        <dbReference type="Pfam" id="PF00294"/>
    </source>
</evidence>
<evidence type="ECO:0000256" key="9">
    <source>
        <dbReference type="HAMAP-Rule" id="MF_01987"/>
    </source>
</evidence>
<dbReference type="PANTHER" id="PTHR10584:SF166">
    <property type="entry name" value="RIBOKINASE"/>
    <property type="match status" value="1"/>
</dbReference>